<protein>
    <submittedName>
        <fullName evidence="2">Uncharacterized protein</fullName>
    </submittedName>
</protein>
<keyword evidence="3" id="KW-1185">Reference proteome</keyword>
<evidence type="ECO:0000313" key="3">
    <source>
        <dbReference type="Proteomes" id="UP001390339"/>
    </source>
</evidence>
<organism evidence="2 3">
    <name type="scientific">Apiospora arundinis</name>
    <dbReference type="NCBI Taxonomy" id="335852"/>
    <lineage>
        <taxon>Eukaryota</taxon>
        <taxon>Fungi</taxon>
        <taxon>Dikarya</taxon>
        <taxon>Ascomycota</taxon>
        <taxon>Pezizomycotina</taxon>
        <taxon>Sordariomycetes</taxon>
        <taxon>Xylariomycetidae</taxon>
        <taxon>Amphisphaeriales</taxon>
        <taxon>Apiosporaceae</taxon>
        <taxon>Apiospora</taxon>
    </lineage>
</organism>
<dbReference type="Proteomes" id="UP001390339">
    <property type="component" value="Unassembled WGS sequence"/>
</dbReference>
<evidence type="ECO:0000313" key="2">
    <source>
        <dbReference type="EMBL" id="KAK8851886.1"/>
    </source>
</evidence>
<evidence type="ECO:0000256" key="1">
    <source>
        <dbReference type="SAM" id="MobiDB-lite"/>
    </source>
</evidence>
<name>A0ABR2HS30_9PEZI</name>
<feature type="compositionally biased region" description="Polar residues" evidence="1">
    <location>
        <begin position="12"/>
        <end position="26"/>
    </location>
</feature>
<accession>A0ABR2HS30</accession>
<gene>
    <name evidence="2" type="ORF">PGQ11_014365</name>
</gene>
<feature type="compositionally biased region" description="Polar residues" evidence="1">
    <location>
        <begin position="39"/>
        <end position="57"/>
    </location>
</feature>
<dbReference type="EMBL" id="JAPCWZ010000009">
    <property type="protein sequence ID" value="KAK8851886.1"/>
    <property type="molecule type" value="Genomic_DNA"/>
</dbReference>
<feature type="region of interest" description="Disordered" evidence="1">
    <location>
        <begin position="1"/>
        <end position="57"/>
    </location>
</feature>
<sequence length="91" mass="10083">MSYSSHAEGDHSTTGVPSRIATYTTTAEERKVEREKLSKNSQRVFLSEPTSSSNRNVMLADQTSHASVAIKKSQSEAQIKLDRIMNKLNQG</sequence>
<reference evidence="2 3" key="1">
    <citation type="journal article" date="2024" name="IMA Fungus">
        <title>Apiospora arundinis, a panoply of carbohydrate-active enzymes and secondary metabolites.</title>
        <authorList>
            <person name="Sorensen T."/>
            <person name="Petersen C."/>
            <person name="Muurmann A.T."/>
            <person name="Christiansen J.V."/>
            <person name="Brundto M.L."/>
            <person name="Overgaard C.K."/>
            <person name="Boysen A.T."/>
            <person name="Wollenberg R.D."/>
            <person name="Larsen T.O."/>
            <person name="Sorensen J.L."/>
            <person name="Nielsen K.L."/>
            <person name="Sondergaard T.E."/>
        </authorList>
    </citation>
    <scope>NUCLEOTIDE SEQUENCE [LARGE SCALE GENOMIC DNA]</scope>
    <source>
        <strain evidence="2 3">AAU 773</strain>
    </source>
</reference>
<feature type="compositionally biased region" description="Basic and acidic residues" evidence="1">
    <location>
        <begin position="27"/>
        <end position="38"/>
    </location>
</feature>
<comment type="caution">
    <text evidence="2">The sequence shown here is derived from an EMBL/GenBank/DDBJ whole genome shotgun (WGS) entry which is preliminary data.</text>
</comment>
<proteinExistence type="predicted"/>